<dbReference type="SMART" id="SM00875">
    <property type="entry name" value="BACK"/>
    <property type="match status" value="1"/>
</dbReference>
<dbReference type="SMART" id="SM00356">
    <property type="entry name" value="ZnF_C3H1"/>
    <property type="match status" value="1"/>
</dbReference>
<keyword evidence="3" id="KW-0862">Zinc</keyword>
<feature type="domain" description="BTB" evidence="5">
    <location>
        <begin position="55"/>
        <end position="122"/>
    </location>
</feature>
<keyword evidence="3" id="KW-0479">Metal-binding</keyword>
<dbReference type="PROSITE" id="PS50103">
    <property type="entry name" value="ZF_C3H1"/>
    <property type="match status" value="1"/>
</dbReference>
<dbReference type="InterPro" id="IPR011705">
    <property type="entry name" value="BACK"/>
</dbReference>
<dbReference type="SUPFAM" id="SSF117281">
    <property type="entry name" value="Kelch motif"/>
    <property type="match status" value="1"/>
</dbReference>
<dbReference type="AlphaFoldDB" id="A0A8J6G7S0"/>
<dbReference type="SMART" id="SM00612">
    <property type="entry name" value="Kelch"/>
    <property type="match status" value="4"/>
</dbReference>
<dbReference type="InterPro" id="IPR000571">
    <property type="entry name" value="Znf_CCCH"/>
</dbReference>
<dbReference type="PROSITE" id="PS50097">
    <property type="entry name" value="BTB"/>
    <property type="match status" value="1"/>
</dbReference>
<dbReference type="SUPFAM" id="SSF54695">
    <property type="entry name" value="POZ domain"/>
    <property type="match status" value="1"/>
</dbReference>
<dbReference type="SMART" id="SM00225">
    <property type="entry name" value="BTB"/>
    <property type="match status" value="1"/>
</dbReference>
<feature type="region of interest" description="Disordered" evidence="4">
    <location>
        <begin position="581"/>
        <end position="609"/>
    </location>
</feature>
<dbReference type="PANTHER" id="PTHR45632">
    <property type="entry name" value="LD33804P"/>
    <property type="match status" value="1"/>
</dbReference>
<accession>A0A8J6G7S0</accession>
<feature type="domain" description="C3H1-type" evidence="6">
    <location>
        <begin position="556"/>
        <end position="582"/>
    </location>
</feature>
<protein>
    <submittedName>
        <fullName evidence="7">Kelch-like protein 7</fullName>
    </submittedName>
</protein>
<name>A0A8J6G7S0_MICOH</name>
<evidence type="ECO:0000313" key="7">
    <source>
        <dbReference type="EMBL" id="KAH0506007.1"/>
    </source>
</evidence>
<dbReference type="CDD" id="cd18447">
    <property type="entry name" value="BACK_KLHL7"/>
    <property type="match status" value="1"/>
</dbReference>
<comment type="caution">
    <text evidence="7">The sequence shown here is derived from an EMBL/GenBank/DDBJ whole genome shotgun (WGS) entry which is preliminary data.</text>
</comment>
<evidence type="ECO:0000256" key="1">
    <source>
        <dbReference type="ARBA" id="ARBA00022441"/>
    </source>
</evidence>
<feature type="compositionally biased region" description="Pro residues" evidence="4">
    <location>
        <begin position="590"/>
        <end position="600"/>
    </location>
</feature>
<dbReference type="Gene3D" id="1.25.40.420">
    <property type="match status" value="1"/>
</dbReference>
<evidence type="ECO:0000259" key="6">
    <source>
        <dbReference type="PROSITE" id="PS50103"/>
    </source>
</evidence>
<sequence>MVHTFNPSPREEYKTGGGSFAVGPSFVSVVSRKDADGSRPLRCRPRVVRSMRTLCDVILMVQERKIPAHRVVLAAASHFFNLMFTTNMLESKSFEVELKDAEPDIIEQLVEFAYTARISVNSNNVQSLLDAANQYQIEPVKKMCVDFLKEQVDASNCLGISVLAECLDCPELKATADDFIHQHFTEVYKTDEFLQLDVKRVTQLLSQDTLTVRAEDQVYDAAVRWLKYDEPNRQPFMVDILAKVRFPLISKNFLSKTVQAEPLIQDNPECLKMVISGMRYHLLSPEDREELAGGTRPRRKKHDYRIALFGGSQPQSCRYFNPKDYSWTDIRCPFEKRRDAACVFWDNVVYILGGSQLFPIKRMDCYNVVKDSWYSKLGPPTPRDSLAACAAEGKIYTSGGSEVGNSALYLFECYDTRTESWHTKPSMLTQRCSHGMVEANGLIYVCGGSLGNNVSGRVLSSCEVYDPATETWTELCSMIEPRKNHGLVFVKDKIFAVGGQNGLGGLDNVEYYDIKLNEWKMVSPMPWRGVTVKCAAVGSIIYVLAGFQGTVGWYVATMTICQFFLQGRCRFGDRCWNEHPGTRGAGGARQPPPQQPPPPSGINRRGGWNASSQRYSSVIQPSSFSKSTPWGGSRDQDKPLFGFFDSGASTSRGFGSSQNPFASLISEEQKDEKKLLEGIVKDVEIWESSGQWMFSVYSPVKKKPNISGFTDISPEELRLEYHNFLTSNNLQSYLNSVQQLVSQWKNRINELKNLNMSTKGTLLTDVKGGASQAAPAFGFGSKQTGTFGSSGLYRCGSHAVENLGDLIGLYRCGSHAVGNLGDLTGLYRCGSHAIGNLGDLIGLYRCGSRAIENLVIVGLHAVENLGDLIGLYRCGSHAVGNLGDLTGLYRCGSRAIGNLGDLIELYRCGSHAIGNLGDLIELYRCGSRAIENLVIVGLTPVFGSPSAFGAGPSAGSTIASSAPAFGFGKPEATSAVPFSFKSPDASGFGSPGFSGFPASLAGSPFGPAVTPAFGSGSSVAGFGSPGPQSQSVFAKPSNDLFGGSSISPSFPVSATNNALFTPRDQLTKEELGQFQSQKFTLGKIPLKPPPVELLTV</sequence>
<keyword evidence="3" id="KW-0863">Zinc-finger</keyword>
<reference evidence="7" key="1">
    <citation type="submission" date="2020-03" db="EMBL/GenBank/DDBJ databases">
        <title>Studies in the Genomics of Life Span.</title>
        <authorList>
            <person name="Glass D."/>
        </authorList>
    </citation>
    <scope>NUCLEOTIDE SEQUENCE</scope>
    <source>
        <strain evidence="7">LTLLF</strain>
        <tissue evidence="7">Muscle</tissue>
    </source>
</reference>
<dbReference type="EMBL" id="JAATJU010024299">
    <property type="protein sequence ID" value="KAH0506007.1"/>
    <property type="molecule type" value="Genomic_DNA"/>
</dbReference>
<organism evidence="7 8">
    <name type="scientific">Microtus ochrogaster</name>
    <name type="common">Prairie vole</name>
    <dbReference type="NCBI Taxonomy" id="79684"/>
    <lineage>
        <taxon>Eukaryota</taxon>
        <taxon>Metazoa</taxon>
        <taxon>Chordata</taxon>
        <taxon>Craniata</taxon>
        <taxon>Vertebrata</taxon>
        <taxon>Euteleostomi</taxon>
        <taxon>Mammalia</taxon>
        <taxon>Eutheria</taxon>
        <taxon>Euarchontoglires</taxon>
        <taxon>Glires</taxon>
        <taxon>Rodentia</taxon>
        <taxon>Myomorpha</taxon>
        <taxon>Muroidea</taxon>
        <taxon>Cricetidae</taxon>
        <taxon>Arvicolinae</taxon>
        <taxon>Microtus</taxon>
    </lineage>
</organism>
<feature type="zinc finger region" description="C3H1-type" evidence="3">
    <location>
        <begin position="556"/>
        <end position="582"/>
    </location>
</feature>
<dbReference type="InterPro" id="IPR011333">
    <property type="entry name" value="SKP1/BTB/POZ_sf"/>
</dbReference>
<keyword evidence="2" id="KW-0677">Repeat</keyword>
<evidence type="ECO:0000256" key="3">
    <source>
        <dbReference type="PROSITE-ProRule" id="PRU00723"/>
    </source>
</evidence>
<dbReference type="FunFam" id="1.25.40.420:FF:000007">
    <property type="entry name" value="Kelch-like family member 7"/>
    <property type="match status" value="1"/>
</dbReference>
<dbReference type="InterPro" id="IPR015915">
    <property type="entry name" value="Kelch-typ_b-propeller"/>
</dbReference>
<dbReference type="InterPro" id="IPR000210">
    <property type="entry name" value="BTB/POZ_dom"/>
</dbReference>
<dbReference type="GO" id="GO:0031463">
    <property type="term" value="C:Cul3-RING ubiquitin ligase complex"/>
    <property type="evidence" value="ECO:0007669"/>
    <property type="project" value="InterPro"/>
</dbReference>
<dbReference type="Gene3D" id="2.120.10.80">
    <property type="entry name" value="Kelch-type beta propeller"/>
    <property type="match status" value="1"/>
</dbReference>
<dbReference type="InterPro" id="IPR006652">
    <property type="entry name" value="Kelch_1"/>
</dbReference>
<dbReference type="Pfam" id="PF00651">
    <property type="entry name" value="BTB"/>
    <property type="match status" value="1"/>
</dbReference>
<dbReference type="InterPro" id="IPR030599">
    <property type="entry name" value="BTB/POZ_KLHL7"/>
</dbReference>
<dbReference type="PANTHER" id="PTHR45632:SF5">
    <property type="entry name" value="KELCH-LIKE PROTEIN 22"/>
    <property type="match status" value="1"/>
</dbReference>
<evidence type="ECO:0000259" key="5">
    <source>
        <dbReference type="PROSITE" id="PS50097"/>
    </source>
</evidence>
<dbReference type="Pfam" id="PF07707">
    <property type="entry name" value="BACK"/>
    <property type="match status" value="1"/>
</dbReference>
<dbReference type="Proteomes" id="UP000710432">
    <property type="component" value="Unassembled WGS sequence"/>
</dbReference>
<dbReference type="Gene3D" id="3.30.710.10">
    <property type="entry name" value="Potassium Channel Kv1.1, Chain A"/>
    <property type="match status" value="1"/>
</dbReference>
<dbReference type="Pfam" id="PF01344">
    <property type="entry name" value="Kelch_1"/>
    <property type="match status" value="1"/>
</dbReference>
<dbReference type="CDD" id="cd18237">
    <property type="entry name" value="BTB_POZ_KLHL7"/>
    <property type="match status" value="1"/>
</dbReference>
<dbReference type="GO" id="GO:0008270">
    <property type="term" value="F:zinc ion binding"/>
    <property type="evidence" value="ECO:0007669"/>
    <property type="project" value="UniProtKB-KW"/>
</dbReference>
<evidence type="ECO:0000256" key="4">
    <source>
        <dbReference type="SAM" id="MobiDB-lite"/>
    </source>
</evidence>
<dbReference type="GO" id="GO:0016567">
    <property type="term" value="P:protein ubiquitination"/>
    <property type="evidence" value="ECO:0007669"/>
    <property type="project" value="InterPro"/>
</dbReference>
<proteinExistence type="predicted"/>
<evidence type="ECO:0000313" key="8">
    <source>
        <dbReference type="Proteomes" id="UP000710432"/>
    </source>
</evidence>
<dbReference type="Pfam" id="PF24681">
    <property type="entry name" value="Kelch_KLHDC2_KLHL20_DRC7"/>
    <property type="match status" value="1"/>
</dbReference>
<keyword evidence="1" id="KW-0880">Kelch repeat</keyword>
<gene>
    <name evidence="7" type="ORF">LTLLF_175360</name>
</gene>
<dbReference type="InterPro" id="IPR047060">
    <property type="entry name" value="KLHL7_BACK"/>
</dbReference>
<evidence type="ECO:0000256" key="2">
    <source>
        <dbReference type="ARBA" id="ARBA00022737"/>
    </source>
</evidence>